<dbReference type="PANTHER" id="PTHR21838">
    <property type="entry name" value="COILED-COIL DOMAIN-CONTAINING PROTEIN 137"/>
    <property type="match status" value="1"/>
</dbReference>
<name>A0AAD5U586_9FUNG</name>
<feature type="compositionally biased region" description="Basic and acidic residues" evidence="1">
    <location>
        <begin position="143"/>
        <end position="173"/>
    </location>
</feature>
<accession>A0AAD5U586</accession>
<feature type="region of interest" description="Disordered" evidence="1">
    <location>
        <begin position="129"/>
        <end position="189"/>
    </location>
</feature>
<evidence type="ECO:0000313" key="2">
    <source>
        <dbReference type="EMBL" id="KAJ3224843.1"/>
    </source>
</evidence>
<comment type="caution">
    <text evidence="2">The sequence shown here is derived from an EMBL/GenBank/DDBJ whole genome shotgun (WGS) entry which is preliminary data.</text>
</comment>
<evidence type="ECO:0000256" key="1">
    <source>
        <dbReference type="SAM" id="MobiDB-lite"/>
    </source>
</evidence>
<dbReference type="Proteomes" id="UP001211065">
    <property type="component" value="Unassembled WGS sequence"/>
</dbReference>
<proteinExistence type="predicted"/>
<protein>
    <submittedName>
        <fullName evidence="2">Uncharacterized protein</fullName>
    </submittedName>
</protein>
<keyword evidence="3" id="KW-1185">Reference proteome</keyword>
<reference evidence="2" key="1">
    <citation type="submission" date="2020-05" db="EMBL/GenBank/DDBJ databases">
        <title>Phylogenomic resolution of chytrid fungi.</title>
        <authorList>
            <person name="Stajich J.E."/>
            <person name="Amses K."/>
            <person name="Simmons R."/>
            <person name="Seto K."/>
            <person name="Myers J."/>
            <person name="Bonds A."/>
            <person name="Quandt C.A."/>
            <person name="Barry K."/>
            <person name="Liu P."/>
            <person name="Grigoriev I."/>
            <person name="Longcore J.E."/>
            <person name="James T.Y."/>
        </authorList>
    </citation>
    <scope>NUCLEOTIDE SEQUENCE</scope>
    <source>
        <strain evidence="2">JEL0476</strain>
    </source>
</reference>
<dbReference type="PANTHER" id="PTHR21838:SF2">
    <property type="entry name" value="COILED-COIL DOMAIN-CONTAINING PROTEIN 137"/>
    <property type="match status" value="1"/>
</dbReference>
<organism evidence="2 3">
    <name type="scientific">Clydaea vesicula</name>
    <dbReference type="NCBI Taxonomy" id="447962"/>
    <lineage>
        <taxon>Eukaryota</taxon>
        <taxon>Fungi</taxon>
        <taxon>Fungi incertae sedis</taxon>
        <taxon>Chytridiomycota</taxon>
        <taxon>Chytridiomycota incertae sedis</taxon>
        <taxon>Chytridiomycetes</taxon>
        <taxon>Lobulomycetales</taxon>
        <taxon>Lobulomycetaceae</taxon>
        <taxon>Clydaea</taxon>
    </lineage>
</organism>
<dbReference type="InterPro" id="IPR026680">
    <property type="entry name" value="CCDC137"/>
</dbReference>
<sequence>MGKNKKKENNDIPRKFLDILKFKQEYVHKSKNSKDKISNKPKLLPGENFKQFAKRIDDETRTLINKASQQNNKSRQKKIEYLKLKKVSKVKIKDVNKSEKNMFYEKVGKKGRGNEEGLVEKIPFGFQAQEPPKFSTLPKKRKEYVPKKHQLDLKEMEGDKNSQQKGDNKRDYELNPLLPPPPGRKQKLKNLNPNERLKILSERKKVIDIYRNLKIKKKKEILERNYAENAIGSNNNYLTDYENKQYIKKNEEVSFYQEEFEGLDGEDMFRKFEEF</sequence>
<gene>
    <name evidence="2" type="ORF">HK099_007780</name>
</gene>
<evidence type="ECO:0000313" key="3">
    <source>
        <dbReference type="Proteomes" id="UP001211065"/>
    </source>
</evidence>
<dbReference type="GO" id="GO:0005634">
    <property type="term" value="C:nucleus"/>
    <property type="evidence" value="ECO:0007669"/>
    <property type="project" value="TreeGrafter"/>
</dbReference>
<dbReference type="EMBL" id="JADGJW010000079">
    <property type="protein sequence ID" value="KAJ3224843.1"/>
    <property type="molecule type" value="Genomic_DNA"/>
</dbReference>
<dbReference type="AlphaFoldDB" id="A0AAD5U586"/>